<evidence type="ECO:0000256" key="1">
    <source>
        <dbReference type="SAM" id="Phobius"/>
    </source>
</evidence>
<proteinExistence type="predicted"/>
<evidence type="ECO:0000313" key="3">
    <source>
        <dbReference type="Proteomes" id="UP000267469"/>
    </source>
</evidence>
<name>A0A3N0EDH6_SINP1</name>
<dbReference type="OrthoDB" id="1453462at2"/>
<dbReference type="AlphaFoldDB" id="A0A3N0EDH6"/>
<feature type="transmembrane region" description="Helical" evidence="1">
    <location>
        <begin position="6"/>
        <end position="25"/>
    </location>
</feature>
<keyword evidence="1" id="KW-0472">Membrane</keyword>
<protein>
    <submittedName>
        <fullName evidence="2">FeoB-associated Cys-rich membrane protein</fullName>
    </submittedName>
</protein>
<gene>
    <name evidence="2" type="ORF">ED312_11645</name>
</gene>
<comment type="caution">
    <text evidence="2">The sequence shown here is derived from an EMBL/GenBank/DDBJ whole genome shotgun (WGS) entry which is preliminary data.</text>
</comment>
<keyword evidence="3" id="KW-1185">Reference proteome</keyword>
<organism evidence="2 3">
    <name type="scientific">Sinomicrobium pectinilyticum</name>
    <dbReference type="NCBI Taxonomy" id="1084421"/>
    <lineage>
        <taxon>Bacteria</taxon>
        <taxon>Pseudomonadati</taxon>
        <taxon>Bacteroidota</taxon>
        <taxon>Flavobacteriia</taxon>
        <taxon>Flavobacteriales</taxon>
        <taxon>Flavobacteriaceae</taxon>
        <taxon>Sinomicrobium</taxon>
    </lineage>
</organism>
<accession>A0A3N0EDH6</accession>
<keyword evidence="1" id="KW-0812">Transmembrane</keyword>
<dbReference type="EMBL" id="RJTM01000085">
    <property type="protein sequence ID" value="RNL85907.1"/>
    <property type="molecule type" value="Genomic_DNA"/>
</dbReference>
<sequence>MPDIQTILVYIAVTIAIGFLVRKFLLPKRKSKKTCGSTDCGCH</sequence>
<dbReference type="Proteomes" id="UP000267469">
    <property type="component" value="Unassembled WGS sequence"/>
</dbReference>
<reference evidence="2 3" key="1">
    <citation type="submission" date="2018-10" db="EMBL/GenBank/DDBJ databases">
        <title>Sinomicrobium pectinilyticum sp. nov., a pectinase-producing bacterium isolated from alkaline and saline soil, and emended description of the genus Sinomicrobium.</title>
        <authorList>
            <person name="Cheng B."/>
            <person name="Li C."/>
            <person name="Lai Q."/>
            <person name="Du M."/>
            <person name="Shao Z."/>
            <person name="Xu P."/>
            <person name="Yang C."/>
        </authorList>
    </citation>
    <scope>NUCLEOTIDE SEQUENCE [LARGE SCALE GENOMIC DNA]</scope>
    <source>
        <strain evidence="2 3">5DNS001</strain>
    </source>
</reference>
<evidence type="ECO:0000313" key="2">
    <source>
        <dbReference type="EMBL" id="RNL85907.1"/>
    </source>
</evidence>
<keyword evidence="1" id="KW-1133">Transmembrane helix</keyword>